<gene>
    <name evidence="7" type="ORF">CU103_30125</name>
</gene>
<dbReference type="RefSeq" id="WP_106667713.1">
    <property type="nucleotide sequence ID" value="NZ_PGGM01000025.1"/>
</dbReference>
<dbReference type="Pfam" id="PF02796">
    <property type="entry name" value="HTH_7"/>
    <property type="match status" value="1"/>
</dbReference>
<dbReference type="InterPro" id="IPR036162">
    <property type="entry name" value="Resolvase-like_N_sf"/>
</dbReference>
<dbReference type="InterPro" id="IPR006118">
    <property type="entry name" value="Recombinase_CS"/>
</dbReference>
<keyword evidence="4" id="KW-0233">DNA recombination</keyword>
<dbReference type="Pfam" id="PF00239">
    <property type="entry name" value="Resolvase"/>
    <property type="match status" value="1"/>
</dbReference>
<dbReference type="PROSITE" id="PS51736">
    <property type="entry name" value="RECOMBINASES_3"/>
    <property type="match status" value="1"/>
</dbReference>
<dbReference type="InterPro" id="IPR006119">
    <property type="entry name" value="Resolv_N"/>
</dbReference>
<keyword evidence="2" id="KW-0229">DNA integration</keyword>
<evidence type="ECO:0000259" key="6">
    <source>
        <dbReference type="PROSITE" id="PS51736"/>
    </source>
</evidence>
<dbReference type="Gene3D" id="3.40.50.1390">
    <property type="entry name" value="Resolvase, N-terminal catalytic domain"/>
    <property type="match status" value="1"/>
</dbReference>
<dbReference type="GO" id="GO:0000150">
    <property type="term" value="F:DNA strand exchange activity"/>
    <property type="evidence" value="ECO:0007669"/>
    <property type="project" value="InterPro"/>
</dbReference>
<dbReference type="PANTHER" id="PTHR30461:SF26">
    <property type="entry name" value="RESOLVASE HOMOLOG YNEB"/>
    <property type="match status" value="1"/>
</dbReference>
<accession>A0A2P7AQ26</accession>
<evidence type="ECO:0000256" key="5">
    <source>
        <dbReference type="PIRSR" id="PIRSR606118-50"/>
    </source>
</evidence>
<name>A0A2P7AQ26_9HYPH</name>
<comment type="similarity">
    <text evidence="1">Belongs to the site-specific recombinase resolvase family.</text>
</comment>
<dbReference type="EMBL" id="PGGM01000025">
    <property type="protein sequence ID" value="PSH56319.1"/>
    <property type="molecule type" value="Genomic_DNA"/>
</dbReference>
<evidence type="ECO:0000313" key="7">
    <source>
        <dbReference type="EMBL" id="PSH56319.1"/>
    </source>
</evidence>
<evidence type="ECO:0000256" key="1">
    <source>
        <dbReference type="ARBA" id="ARBA00009913"/>
    </source>
</evidence>
<dbReference type="CDD" id="cd03768">
    <property type="entry name" value="SR_ResInv"/>
    <property type="match status" value="1"/>
</dbReference>
<protein>
    <submittedName>
        <fullName evidence="7">DNA invertase</fullName>
    </submittedName>
</protein>
<evidence type="ECO:0000256" key="3">
    <source>
        <dbReference type="ARBA" id="ARBA00023125"/>
    </source>
</evidence>
<organism evidence="7 8">
    <name type="scientific">Phyllobacterium sophorae</name>
    <dbReference type="NCBI Taxonomy" id="1520277"/>
    <lineage>
        <taxon>Bacteria</taxon>
        <taxon>Pseudomonadati</taxon>
        <taxon>Pseudomonadota</taxon>
        <taxon>Alphaproteobacteria</taxon>
        <taxon>Hyphomicrobiales</taxon>
        <taxon>Phyllobacteriaceae</taxon>
        <taxon>Phyllobacterium</taxon>
    </lineage>
</organism>
<evidence type="ECO:0000256" key="4">
    <source>
        <dbReference type="ARBA" id="ARBA00023172"/>
    </source>
</evidence>
<proteinExistence type="inferred from homology"/>
<reference evidence="8" key="1">
    <citation type="submission" date="2017-11" db="EMBL/GenBank/DDBJ databases">
        <authorList>
            <person name="Kuznetsova I."/>
            <person name="Sazanova A."/>
            <person name="Chirak E."/>
            <person name="Safronova V."/>
            <person name="Willems A."/>
        </authorList>
    </citation>
    <scope>NUCLEOTIDE SEQUENCE [LARGE SCALE GENOMIC DNA]</scope>
    <source>
        <strain evidence="8">CCBAU 03422</strain>
    </source>
</reference>
<dbReference type="PROSITE" id="PS00398">
    <property type="entry name" value="RECOMBINASES_2"/>
    <property type="match status" value="1"/>
</dbReference>
<comment type="caution">
    <text evidence="7">The sequence shown here is derived from an EMBL/GenBank/DDBJ whole genome shotgun (WGS) entry which is preliminary data.</text>
</comment>
<evidence type="ECO:0000256" key="2">
    <source>
        <dbReference type="ARBA" id="ARBA00022908"/>
    </source>
</evidence>
<sequence length="192" mass="20886">MSAIVGYARTSTAEQVAGMAAQQRDLEAAGVTKLFSERASSLAHREELQRALDYVREGDVFVVTKLDRLARSVADLLSIQRTIDQKGASLRILGLNLDTTTPTGKLMLHLLGSIAQFERELMLERQREGIAKAKADGKYKGRTPTARAKSDGVLDLHRGGIGPVEIARRLGIGRSSIYRILAARRDTSDVGA</sequence>
<dbReference type="Gene3D" id="1.10.10.60">
    <property type="entry name" value="Homeodomain-like"/>
    <property type="match status" value="1"/>
</dbReference>
<dbReference type="GO" id="GO:0015074">
    <property type="term" value="P:DNA integration"/>
    <property type="evidence" value="ECO:0007669"/>
    <property type="project" value="UniProtKB-KW"/>
</dbReference>
<dbReference type="InterPro" id="IPR009057">
    <property type="entry name" value="Homeodomain-like_sf"/>
</dbReference>
<dbReference type="SUPFAM" id="SSF53041">
    <property type="entry name" value="Resolvase-like"/>
    <property type="match status" value="1"/>
</dbReference>
<dbReference type="SUPFAM" id="SSF46689">
    <property type="entry name" value="Homeodomain-like"/>
    <property type="match status" value="1"/>
</dbReference>
<keyword evidence="3" id="KW-0238">DNA-binding</keyword>
<dbReference type="AlphaFoldDB" id="A0A2P7AQ26"/>
<evidence type="ECO:0000313" key="8">
    <source>
        <dbReference type="Proteomes" id="UP000241764"/>
    </source>
</evidence>
<dbReference type="OrthoDB" id="9800103at2"/>
<dbReference type="PANTHER" id="PTHR30461">
    <property type="entry name" value="DNA-INVERTASE FROM LAMBDOID PROPHAGE"/>
    <property type="match status" value="1"/>
</dbReference>
<keyword evidence="8" id="KW-1185">Reference proteome</keyword>
<feature type="domain" description="Resolvase/invertase-type recombinase catalytic" evidence="6">
    <location>
        <begin position="3"/>
        <end position="137"/>
    </location>
</feature>
<dbReference type="SMART" id="SM00857">
    <property type="entry name" value="Resolvase"/>
    <property type="match status" value="1"/>
</dbReference>
<feature type="active site" description="O-(5'-phospho-DNA)-serine intermediate" evidence="5">
    <location>
        <position position="11"/>
    </location>
</feature>
<dbReference type="InterPro" id="IPR050639">
    <property type="entry name" value="SSR_resolvase"/>
</dbReference>
<dbReference type="GO" id="GO:0003677">
    <property type="term" value="F:DNA binding"/>
    <property type="evidence" value="ECO:0007669"/>
    <property type="project" value="UniProtKB-KW"/>
</dbReference>
<dbReference type="Proteomes" id="UP000241764">
    <property type="component" value="Unassembled WGS sequence"/>
</dbReference>
<dbReference type="InterPro" id="IPR006120">
    <property type="entry name" value="Resolvase_HTH_dom"/>
</dbReference>